<dbReference type="InterPro" id="IPR023753">
    <property type="entry name" value="FAD/NAD-binding_dom"/>
</dbReference>
<evidence type="ECO:0000256" key="2">
    <source>
        <dbReference type="ARBA" id="ARBA00022630"/>
    </source>
</evidence>
<keyword evidence="3" id="KW-0274">FAD</keyword>
<accession>A0ABW5FNB0</accession>
<evidence type="ECO:0000256" key="3">
    <source>
        <dbReference type="ARBA" id="ARBA00022827"/>
    </source>
</evidence>
<proteinExistence type="predicted"/>
<name>A0ABW5FNB0_9PSEU</name>
<evidence type="ECO:0000259" key="5">
    <source>
        <dbReference type="Pfam" id="PF07992"/>
    </source>
</evidence>
<dbReference type="RefSeq" id="WP_378261684.1">
    <property type="nucleotide sequence ID" value="NZ_JBHUKR010000004.1"/>
</dbReference>
<evidence type="ECO:0000313" key="6">
    <source>
        <dbReference type="EMBL" id="MFD2415679.1"/>
    </source>
</evidence>
<organism evidence="6 7">
    <name type="scientific">Amycolatopsis pigmentata</name>
    <dbReference type="NCBI Taxonomy" id="450801"/>
    <lineage>
        <taxon>Bacteria</taxon>
        <taxon>Bacillati</taxon>
        <taxon>Actinomycetota</taxon>
        <taxon>Actinomycetes</taxon>
        <taxon>Pseudonocardiales</taxon>
        <taxon>Pseudonocardiaceae</taxon>
        <taxon>Amycolatopsis</taxon>
    </lineage>
</organism>
<dbReference type="Gene3D" id="3.50.50.60">
    <property type="entry name" value="FAD/NAD(P)-binding domain"/>
    <property type="match status" value="2"/>
</dbReference>
<evidence type="ECO:0000256" key="4">
    <source>
        <dbReference type="ARBA" id="ARBA00023002"/>
    </source>
</evidence>
<keyword evidence="7" id="KW-1185">Reference proteome</keyword>
<dbReference type="InterPro" id="IPR016156">
    <property type="entry name" value="FAD/NAD-linked_Rdtase_dimer_sf"/>
</dbReference>
<keyword evidence="4" id="KW-0560">Oxidoreductase</keyword>
<dbReference type="Gene3D" id="3.30.390.30">
    <property type="match status" value="1"/>
</dbReference>
<protein>
    <submittedName>
        <fullName evidence="6">NAD(P)/FAD-dependent oxidoreductase</fullName>
    </submittedName>
</protein>
<sequence>MRRGIAVVGAGLAGLRAAVTLRTEGFDGHLTILGAEPHRPYDRPPLSKGLLDGTVATEDLTLFEPDDLAAEWLLGDPVIGLDLIDRAITTASGGRVTFDGLVIATGSTNRRLPNCPSGLPGMWSLRTLDEAQALRDALRTGTRLIVVGAGLVAMEVASAANALGAAVEIVTVDPPLARFGEAIAHACADKLAECGVRVRTGRRVVRTDSSGGSVTVSLDDGSVLTADVLLVAIGAVPETGWLKDSGIPIEGGVSCDETLAVRGVSGVVAAGDVVRWPHPLFGGRPVQIGHWSNAVEQGAAAARTLLNGPDRAVPFAAVPSFWSDHWGTRLNGLGIAALADRHEIVAGERSLIVAGYRGERLVSATGYGGARLLAPYRAQLVRQAGRLEVTR</sequence>
<dbReference type="PANTHER" id="PTHR43557">
    <property type="entry name" value="APOPTOSIS-INDUCING FACTOR 1"/>
    <property type="match status" value="1"/>
</dbReference>
<dbReference type="InterPro" id="IPR050446">
    <property type="entry name" value="FAD-oxidoreductase/Apoptosis"/>
</dbReference>
<dbReference type="SUPFAM" id="SSF55424">
    <property type="entry name" value="FAD/NAD-linked reductases, dimerisation (C-terminal) domain"/>
    <property type="match status" value="1"/>
</dbReference>
<comment type="caution">
    <text evidence="6">The sequence shown here is derived from an EMBL/GenBank/DDBJ whole genome shotgun (WGS) entry which is preliminary data.</text>
</comment>
<dbReference type="Pfam" id="PF07992">
    <property type="entry name" value="Pyr_redox_2"/>
    <property type="match status" value="1"/>
</dbReference>
<dbReference type="PRINTS" id="PR00411">
    <property type="entry name" value="PNDRDTASEI"/>
</dbReference>
<keyword evidence="2" id="KW-0285">Flavoprotein</keyword>
<comment type="cofactor">
    <cofactor evidence="1">
        <name>FAD</name>
        <dbReference type="ChEBI" id="CHEBI:57692"/>
    </cofactor>
</comment>
<dbReference type="PANTHER" id="PTHR43557:SF2">
    <property type="entry name" value="RIESKE DOMAIN-CONTAINING PROTEIN-RELATED"/>
    <property type="match status" value="1"/>
</dbReference>
<feature type="domain" description="FAD/NAD(P)-binding" evidence="5">
    <location>
        <begin position="5"/>
        <end position="298"/>
    </location>
</feature>
<reference evidence="7" key="1">
    <citation type="journal article" date="2019" name="Int. J. Syst. Evol. Microbiol.">
        <title>The Global Catalogue of Microorganisms (GCM) 10K type strain sequencing project: providing services to taxonomists for standard genome sequencing and annotation.</title>
        <authorList>
            <consortium name="The Broad Institute Genomics Platform"/>
            <consortium name="The Broad Institute Genome Sequencing Center for Infectious Disease"/>
            <person name="Wu L."/>
            <person name="Ma J."/>
        </authorList>
    </citation>
    <scope>NUCLEOTIDE SEQUENCE [LARGE SCALE GENOMIC DNA]</scope>
    <source>
        <strain evidence="7">CGMCC 4.7645</strain>
    </source>
</reference>
<dbReference type="InterPro" id="IPR036188">
    <property type="entry name" value="FAD/NAD-bd_sf"/>
</dbReference>
<dbReference type="SUPFAM" id="SSF51905">
    <property type="entry name" value="FAD/NAD(P)-binding domain"/>
    <property type="match status" value="1"/>
</dbReference>
<evidence type="ECO:0000313" key="7">
    <source>
        <dbReference type="Proteomes" id="UP001597417"/>
    </source>
</evidence>
<evidence type="ECO:0000256" key="1">
    <source>
        <dbReference type="ARBA" id="ARBA00001974"/>
    </source>
</evidence>
<dbReference type="EMBL" id="JBHUKR010000004">
    <property type="protein sequence ID" value="MFD2415679.1"/>
    <property type="molecule type" value="Genomic_DNA"/>
</dbReference>
<dbReference type="Proteomes" id="UP001597417">
    <property type="component" value="Unassembled WGS sequence"/>
</dbReference>
<dbReference type="PRINTS" id="PR00368">
    <property type="entry name" value="FADPNR"/>
</dbReference>
<gene>
    <name evidence="6" type="ORF">ACFSXZ_04985</name>
</gene>